<protein>
    <submittedName>
        <fullName evidence="1">Uncharacterized protein</fullName>
    </submittedName>
</protein>
<accession>A0A3E4UJM2</accession>
<gene>
    <name evidence="2" type="ORF">DWY58_12855</name>
    <name evidence="1" type="ORF">DXC34_16525</name>
</gene>
<dbReference type="Proteomes" id="UP000284161">
    <property type="component" value="Unassembled WGS sequence"/>
</dbReference>
<organism evidence="1 3">
    <name type="scientific">Bacteroides stercoris</name>
    <dbReference type="NCBI Taxonomy" id="46506"/>
    <lineage>
        <taxon>Bacteria</taxon>
        <taxon>Pseudomonadati</taxon>
        <taxon>Bacteroidota</taxon>
        <taxon>Bacteroidia</taxon>
        <taxon>Bacteroidales</taxon>
        <taxon>Bacteroidaceae</taxon>
        <taxon>Bacteroides</taxon>
    </lineage>
</organism>
<evidence type="ECO:0000313" key="1">
    <source>
        <dbReference type="EMBL" id="RGM09834.1"/>
    </source>
</evidence>
<dbReference type="Proteomes" id="UP000261223">
    <property type="component" value="Unassembled WGS sequence"/>
</dbReference>
<dbReference type="EMBL" id="QRUB01000014">
    <property type="protein sequence ID" value="RGR26869.1"/>
    <property type="molecule type" value="Genomic_DNA"/>
</dbReference>
<name>A0A3E4UJM2_BACSE</name>
<dbReference type="AlphaFoldDB" id="A0A3E4UJM2"/>
<sequence length="101" mass="11599">MKRYNKQQVMKDAHRLYKNDFQRRGRSWGECLKAAWSWERDAVKVREEKAARLDAMIAASWAAHNARNTEKSNKKEFAGLSSDAVSYAMGYGRGNGFYCGD</sequence>
<comment type="caution">
    <text evidence="1">The sequence shown here is derived from an EMBL/GenBank/DDBJ whole genome shotgun (WGS) entry which is preliminary data.</text>
</comment>
<dbReference type="EMBL" id="QSSV01000028">
    <property type="protein sequence ID" value="RGM09834.1"/>
    <property type="molecule type" value="Genomic_DNA"/>
</dbReference>
<proteinExistence type="predicted"/>
<evidence type="ECO:0000313" key="3">
    <source>
        <dbReference type="Proteomes" id="UP000261223"/>
    </source>
</evidence>
<dbReference type="RefSeq" id="WP_117742487.1">
    <property type="nucleotide sequence ID" value="NZ_QRUB01000014.1"/>
</dbReference>
<evidence type="ECO:0000313" key="2">
    <source>
        <dbReference type="EMBL" id="RGR26869.1"/>
    </source>
</evidence>
<evidence type="ECO:0000313" key="4">
    <source>
        <dbReference type="Proteomes" id="UP000284161"/>
    </source>
</evidence>
<reference evidence="3 4" key="1">
    <citation type="submission" date="2018-08" db="EMBL/GenBank/DDBJ databases">
        <title>A genome reference for cultivated species of the human gut microbiota.</title>
        <authorList>
            <person name="Zou Y."/>
            <person name="Xue W."/>
            <person name="Luo G."/>
        </authorList>
    </citation>
    <scope>NUCLEOTIDE SEQUENCE [LARGE SCALE GENOMIC DNA]</scope>
    <source>
        <strain evidence="2 4">AF25-6</strain>
        <strain evidence="1 3">TF03-6</strain>
    </source>
</reference>